<protein>
    <submittedName>
        <fullName evidence="1">Uncharacterized protein</fullName>
    </submittedName>
</protein>
<organism evidence="1 2">
    <name type="scientific">Polyangium jinanense</name>
    <dbReference type="NCBI Taxonomy" id="2829994"/>
    <lineage>
        <taxon>Bacteria</taxon>
        <taxon>Pseudomonadati</taxon>
        <taxon>Myxococcota</taxon>
        <taxon>Polyangia</taxon>
        <taxon>Polyangiales</taxon>
        <taxon>Polyangiaceae</taxon>
        <taxon>Polyangium</taxon>
    </lineage>
</organism>
<dbReference type="EMBL" id="JAGTJJ010000007">
    <property type="protein sequence ID" value="MDC3982333.1"/>
    <property type="molecule type" value="Genomic_DNA"/>
</dbReference>
<name>A0A9X3X4X8_9BACT</name>
<accession>A0A9X3X4X8</accession>
<comment type="caution">
    <text evidence="1">The sequence shown here is derived from an EMBL/GenBank/DDBJ whole genome shotgun (WGS) entry which is preliminary data.</text>
</comment>
<reference evidence="1 2" key="1">
    <citation type="submission" date="2021-04" db="EMBL/GenBank/DDBJ databases">
        <title>Genome analysis of Polyangium sp.</title>
        <authorList>
            <person name="Li Y."/>
            <person name="Wang J."/>
        </authorList>
    </citation>
    <scope>NUCLEOTIDE SEQUENCE [LARGE SCALE GENOMIC DNA]</scope>
    <source>
        <strain evidence="1 2">SDU14</strain>
    </source>
</reference>
<sequence length="90" mass="10293">MKSLVRHAEFIGNLRIHYAELDGSTKNTALFRARKYLRLRLGNDPFVIVPPVPLVALERRALLQRLFNYVYPFGHVWAALMAGETRAALT</sequence>
<dbReference type="Proteomes" id="UP001151081">
    <property type="component" value="Unassembled WGS sequence"/>
</dbReference>
<gene>
    <name evidence="1" type="ORF">KEG57_17580</name>
</gene>
<evidence type="ECO:0000313" key="2">
    <source>
        <dbReference type="Proteomes" id="UP001151081"/>
    </source>
</evidence>
<dbReference type="AlphaFoldDB" id="A0A9X3X4X8"/>
<keyword evidence="2" id="KW-1185">Reference proteome</keyword>
<dbReference type="RefSeq" id="WP_272420846.1">
    <property type="nucleotide sequence ID" value="NZ_JAGTJJ010000007.1"/>
</dbReference>
<proteinExistence type="predicted"/>
<evidence type="ECO:0000313" key="1">
    <source>
        <dbReference type="EMBL" id="MDC3982333.1"/>
    </source>
</evidence>